<reference evidence="2 3" key="1">
    <citation type="submission" date="2024-11" db="EMBL/GenBank/DDBJ databases">
        <title>Chromosome-level genome assembly of Eucalyptus globulus Labill. provides insights into its genome evolution.</title>
        <authorList>
            <person name="Li X."/>
        </authorList>
    </citation>
    <scope>NUCLEOTIDE SEQUENCE [LARGE SCALE GENOMIC DNA]</scope>
    <source>
        <strain evidence="2">CL2024</strain>
        <tissue evidence="2">Fresh tender leaves</tissue>
    </source>
</reference>
<accession>A0ABD3LYF7</accession>
<evidence type="ECO:0000313" key="2">
    <source>
        <dbReference type="EMBL" id="KAL3754987.1"/>
    </source>
</evidence>
<name>A0ABD3LYF7_EUCGL</name>
<proteinExistence type="predicted"/>
<keyword evidence="1" id="KW-0732">Signal</keyword>
<evidence type="ECO:0000313" key="3">
    <source>
        <dbReference type="Proteomes" id="UP001634007"/>
    </source>
</evidence>
<dbReference type="Proteomes" id="UP001634007">
    <property type="component" value="Unassembled WGS sequence"/>
</dbReference>
<dbReference type="EMBL" id="JBJKBG010000001">
    <property type="protein sequence ID" value="KAL3754987.1"/>
    <property type="molecule type" value="Genomic_DNA"/>
</dbReference>
<dbReference type="AlphaFoldDB" id="A0ABD3LYF7"/>
<gene>
    <name evidence="2" type="ORF">ACJRO7_002119</name>
</gene>
<evidence type="ECO:0000256" key="1">
    <source>
        <dbReference type="SAM" id="SignalP"/>
    </source>
</evidence>
<organism evidence="2 3">
    <name type="scientific">Eucalyptus globulus</name>
    <name type="common">Tasmanian blue gum</name>
    <dbReference type="NCBI Taxonomy" id="34317"/>
    <lineage>
        <taxon>Eukaryota</taxon>
        <taxon>Viridiplantae</taxon>
        <taxon>Streptophyta</taxon>
        <taxon>Embryophyta</taxon>
        <taxon>Tracheophyta</taxon>
        <taxon>Spermatophyta</taxon>
        <taxon>Magnoliopsida</taxon>
        <taxon>eudicotyledons</taxon>
        <taxon>Gunneridae</taxon>
        <taxon>Pentapetalae</taxon>
        <taxon>rosids</taxon>
        <taxon>malvids</taxon>
        <taxon>Myrtales</taxon>
        <taxon>Myrtaceae</taxon>
        <taxon>Myrtoideae</taxon>
        <taxon>Eucalypteae</taxon>
        <taxon>Eucalyptus</taxon>
    </lineage>
</organism>
<keyword evidence="3" id="KW-1185">Reference proteome</keyword>
<sequence>MAKLSLAQFFVAALVFSGYLSFGEVGPESPCLEITDDPQCYNLICEKKCRSDHGDSFQQAYGAISSIGSGLACHCYYFC</sequence>
<protein>
    <submittedName>
        <fullName evidence="2">Uncharacterized protein</fullName>
    </submittedName>
</protein>
<feature type="chain" id="PRO_5044811201" evidence="1">
    <location>
        <begin position="22"/>
        <end position="79"/>
    </location>
</feature>
<comment type="caution">
    <text evidence="2">The sequence shown here is derived from an EMBL/GenBank/DDBJ whole genome shotgun (WGS) entry which is preliminary data.</text>
</comment>
<feature type="signal peptide" evidence="1">
    <location>
        <begin position="1"/>
        <end position="21"/>
    </location>
</feature>